<feature type="transmembrane region" description="Helical" evidence="4">
    <location>
        <begin position="26"/>
        <end position="49"/>
    </location>
</feature>
<gene>
    <name evidence="6" type="ORF">ACE1B6_27060</name>
</gene>
<dbReference type="SUPFAM" id="SSF111369">
    <property type="entry name" value="HlyD-like secretion proteins"/>
    <property type="match status" value="1"/>
</dbReference>
<name>A0ABV4YJB6_9CYAN</name>
<evidence type="ECO:0000313" key="6">
    <source>
        <dbReference type="EMBL" id="MFB2938930.1"/>
    </source>
</evidence>
<sequence length="481" mass="52947">MVDKVDVKGSVAAPVEEKKPIPWRRLAVGTMFVLLGLAAAGVGVSLISYRMTHYIVESGLINGRTTQLRSPIDGNVKAFYARPGVSVRSGQVLARIGVDPSPQQEQIRLQIERTQQDQKQQQNAFQQQRLQIEGEVQTNLTQLTSAQQTLEILKSQLLDINRQYNSVGKVNVQLANKEVAQAKAALDAANAKTTAARLDYERYAQLLKNGIVPQQKVDQLRFAWESAKAEVQQAQANLNAAKDSLRAFQTGVTINNNTTSILDQRTKLMQLIQTQTVLVNTLKTQLDSARERLKQTQAFKPNSILQPVSTTKRYLARQDYEVAAPFAGIVYKTDREPGEQINRTEAILTMLDCNELWVEAVVPASEVSSLQIQKPVSVQIAGYPETIAGEIDLIQPVSGQGIAQQLPSTQAQALSPSVPPNLAGQPLARVTVRIPPPPQYTQSNQFCGVGQLTRLTFQKKPVDLPSWQSLGLSNFRLPGQS</sequence>
<dbReference type="Gene3D" id="2.40.30.170">
    <property type="match status" value="1"/>
</dbReference>
<accession>A0ABV4YJB6</accession>
<keyword evidence="4" id="KW-0472">Membrane</keyword>
<evidence type="ECO:0000256" key="4">
    <source>
        <dbReference type="SAM" id="Phobius"/>
    </source>
</evidence>
<dbReference type="Gene3D" id="1.10.287.470">
    <property type="entry name" value="Helix hairpin bin"/>
    <property type="match status" value="1"/>
</dbReference>
<evidence type="ECO:0000259" key="5">
    <source>
        <dbReference type="Pfam" id="PF25876"/>
    </source>
</evidence>
<evidence type="ECO:0000256" key="2">
    <source>
        <dbReference type="ARBA" id="ARBA00023054"/>
    </source>
</evidence>
<keyword evidence="4" id="KW-0812">Transmembrane</keyword>
<feature type="domain" description="Multidrug resistance protein MdtA-like alpha-helical hairpin" evidence="5">
    <location>
        <begin position="179"/>
        <end position="245"/>
    </location>
</feature>
<dbReference type="InterPro" id="IPR050465">
    <property type="entry name" value="UPF0194_transport"/>
</dbReference>
<keyword evidence="2 3" id="KW-0175">Coiled coil</keyword>
<organism evidence="6 7">
    <name type="scientific">Floridaenema fluviatile BLCC-F154</name>
    <dbReference type="NCBI Taxonomy" id="3153640"/>
    <lineage>
        <taxon>Bacteria</taxon>
        <taxon>Bacillati</taxon>
        <taxon>Cyanobacteriota</taxon>
        <taxon>Cyanophyceae</taxon>
        <taxon>Oscillatoriophycideae</taxon>
        <taxon>Aerosakkonematales</taxon>
        <taxon>Aerosakkonemataceae</taxon>
        <taxon>Floridanema</taxon>
        <taxon>Floridanema fluviatile</taxon>
    </lineage>
</organism>
<dbReference type="EMBL" id="JBHFNS010000093">
    <property type="protein sequence ID" value="MFB2938930.1"/>
    <property type="molecule type" value="Genomic_DNA"/>
</dbReference>
<dbReference type="Pfam" id="PF25876">
    <property type="entry name" value="HH_MFP_RND"/>
    <property type="match status" value="1"/>
</dbReference>
<evidence type="ECO:0000256" key="1">
    <source>
        <dbReference type="ARBA" id="ARBA00004196"/>
    </source>
</evidence>
<comment type="subcellular location">
    <subcellularLocation>
        <location evidence="1">Cell envelope</location>
    </subcellularLocation>
</comment>
<proteinExistence type="predicted"/>
<evidence type="ECO:0000313" key="7">
    <source>
        <dbReference type="Proteomes" id="UP001576776"/>
    </source>
</evidence>
<feature type="coiled-coil region" evidence="3">
    <location>
        <begin position="104"/>
        <end position="192"/>
    </location>
</feature>
<dbReference type="Proteomes" id="UP001576776">
    <property type="component" value="Unassembled WGS sequence"/>
</dbReference>
<evidence type="ECO:0000256" key="3">
    <source>
        <dbReference type="SAM" id="Coils"/>
    </source>
</evidence>
<keyword evidence="4" id="KW-1133">Transmembrane helix</keyword>
<reference evidence="6 7" key="1">
    <citation type="submission" date="2024-09" db="EMBL/GenBank/DDBJ databases">
        <title>Floridaenema gen nov. (Aerosakkonemataceae, Aerosakkonematales ord. nov., Cyanobacteria) from benthic tropical and subtropical fresh waters, with the description of four new species.</title>
        <authorList>
            <person name="Moretto J.A."/>
            <person name="Berthold D.E."/>
            <person name="Lefler F.W."/>
            <person name="Huang I.-S."/>
            <person name="Laughinghouse H. IV."/>
        </authorList>
    </citation>
    <scope>NUCLEOTIDE SEQUENCE [LARGE SCALE GENOMIC DNA]</scope>
    <source>
        <strain evidence="6 7">BLCC-F154</strain>
    </source>
</reference>
<keyword evidence="7" id="KW-1185">Reference proteome</keyword>
<dbReference type="RefSeq" id="WP_413260412.1">
    <property type="nucleotide sequence ID" value="NZ_JBHFNS010000093.1"/>
</dbReference>
<dbReference type="InterPro" id="IPR058624">
    <property type="entry name" value="MdtA-like_HH"/>
</dbReference>
<dbReference type="PANTHER" id="PTHR32347:SF23">
    <property type="entry name" value="BLL5650 PROTEIN"/>
    <property type="match status" value="1"/>
</dbReference>
<dbReference type="PANTHER" id="PTHR32347">
    <property type="entry name" value="EFFLUX SYSTEM COMPONENT YKNX-RELATED"/>
    <property type="match status" value="1"/>
</dbReference>
<protein>
    <submittedName>
        <fullName evidence="6">HlyD family secretion protein</fullName>
    </submittedName>
</protein>
<comment type="caution">
    <text evidence="6">The sequence shown here is derived from an EMBL/GenBank/DDBJ whole genome shotgun (WGS) entry which is preliminary data.</text>
</comment>